<name>D9Q0K1_ACIS3</name>
<evidence type="ECO:0000313" key="3">
    <source>
        <dbReference type="Proteomes" id="UP000000346"/>
    </source>
</evidence>
<dbReference type="Proteomes" id="UP000000346">
    <property type="component" value="Chromosome"/>
</dbReference>
<reference evidence="2 3" key="1">
    <citation type="journal article" date="2010" name="Appl. Environ. Microbiol.">
        <title>The genome sequence of the crenarchaeon Acidilobus saccharovorans supports a new order, Acidilobales, and suggests an important ecological role in terrestrial acidic hot springs.</title>
        <authorList>
            <person name="Mardanov A.V."/>
            <person name="Svetlitchnyi V.A."/>
            <person name="Beletsky A.V."/>
            <person name="Prokofeva M.I."/>
            <person name="Bonch-Osmolovskaya E.A."/>
            <person name="Ravin N.V."/>
            <person name="Skryabin K.G."/>
        </authorList>
    </citation>
    <scope>NUCLEOTIDE SEQUENCE [LARGE SCALE GENOMIC DNA]</scope>
    <source>
        <strain evidence="3">DSM 16705 / JCM 18335 / VKM B-2471 / 345-15</strain>
    </source>
</reference>
<sequence length="285" mass="31189">MWNLPRGRRKQRAEEPQDAAAAAQRKRRSSAVKRGTSEEDVKAIAESLSSRLIPALGLDLIGLQPADIKDLVYSIVSSLAESRSSKLTEEAAMKRIVAMKDNVLKAVSASLLSKGQHLTREQLEFIVAYAPEMAGRAAPYLYREALRLKADDIIDSLRSLWSQYGNPTPVECPRCGFRAVTPDLTCMVCGAELSEGEIKKHIGLEKVLESLATRLHPRLIEEIASAGYVVLDDDVKPPSLAPKQGYALVLHLSRSEREILQKLLNSQGRAQGAGDQQLPSGSQVP</sequence>
<proteinExistence type="predicted"/>
<keyword evidence="3" id="KW-1185">Reference proteome</keyword>
<protein>
    <submittedName>
        <fullName evidence="2">Uncharacterized protein</fullName>
    </submittedName>
</protein>
<feature type="compositionally biased region" description="Basic residues" evidence="1">
    <location>
        <begin position="1"/>
        <end position="11"/>
    </location>
</feature>
<evidence type="ECO:0000313" key="2">
    <source>
        <dbReference type="EMBL" id="ADL18839.1"/>
    </source>
</evidence>
<dbReference type="HOGENOM" id="CLU_084972_0_0_2"/>
<dbReference type="KEGG" id="asc:ASAC_0432"/>
<dbReference type="AlphaFoldDB" id="D9Q0K1"/>
<evidence type="ECO:0000256" key="1">
    <source>
        <dbReference type="SAM" id="MobiDB-lite"/>
    </source>
</evidence>
<gene>
    <name evidence="2" type="ordered locus">ASAC_0432</name>
</gene>
<dbReference type="STRING" id="666510.ASAC_0432"/>
<accession>D9Q0K1</accession>
<dbReference type="eggNOG" id="arCOG04160">
    <property type="taxonomic scope" value="Archaea"/>
</dbReference>
<dbReference type="InParanoid" id="D9Q0K1"/>
<feature type="region of interest" description="Disordered" evidence="1">
    <location>
        <begin position="1"/>
        <end position="37"/>
    </location>
</feature>
<dbReference type="EMBL" id="CP001742">
    <property type="protein sequence ID" value="ADL18839.1"/>
    <property type="molecule type" value="Genomic_DNA"/>
</dbReference>
<organism evidence="2 3">
    <name type="scientific">Acidilobus saccharovorans (strain DSM 16705 / JCM 18335 / VKM B-2471 / 345-15)</name>
    <dbReference type="NCBI Taxonomy" id="666510"/>
    <lineage>
        <taxon>Archaea</taxon>
        <taxon>Thermoproteota</taxon>
        <taxon>Thermoprotei</taxon>
        <taxon>Acidilobales</taxon>
        <taxon>Acidilobaceae</taxon>
        <taxon>Acidilobus</taxon>
    </lineage>
</organism>